<dbReference type="InterPro" id="IPR006311">
    <property type="entry name" value="TAT_signal"/>
</dbReference>
<dbReference type="AlphaFoldDB" id="A0A1H0AJI3"/>
<keyword evidence="2" id="KW-1185">Reference proteome</keyword>
<dbReference type="Proteomes" id="UP000199370">
    <property type="component" value="Unassembled WGS sequence"/>
</dbReference>
<reference evidence="1 2" key="1">
    <citation type="submission" date="2016-10" db="EMBL/GenBank/DDBJ databases">
        <authorList>
            <person name="de Groot N.N."/>
        </authorList>
    </citation>
    <scope>NUCLEOTIDE SEQUENCE [LARGE SCALE GENOMIC DNA]</scope>
    <source>
        <strain evidence="2">EB21,IBRC-M 10013,KCTC 4048</strain>
    </source>
</reference>
<dbReference type="PROSITE" id="PS51318">
    <property type="entry name" value="TAT"/>
    <property type="match status" value="1"/>
</dbReference>
<accession>A0A1H0AJI3</accession>
<dbReference type="STRING" id="996166.SAMN05192554_12735"/>
<sequence>MAKDISDKTSRRKLLSKIGVGTAGLAGLPALSTASDEERERATSADSSRRLLDELNNPRILRASRKEVEMGEDLTLTSTIVHTVVGDLIYVDIGDEHKGIQFHLQSRGSRAASNHSIPTRYEGVPEGGKGILLIDAANTMDEVGYLRDVSTEETARLESVVGVDATRIMFNSTVGRHGGYEVHTSVEGRAGHHGDAGPTPIDSDGEAYLVPTDERGDLLEADVEHVAEPDAVRAQGECRTWVNACLSSIVTCSGCLMACASVGVGALPMALACIACNMGCHAALPTTCGLAVQNC</sequence>
<gene>
    <name evidence="1" type="ORF">SAMN05192554_12735</name>
</gene>
<evidence type="ECO:0000313" key="2">
    <source>
        <dbReference type="Proteomes" id="UP000199370"/>
    </source>
</evidence>
<dbReference type="EMBL" id="FNIA01000027">
    <property type="protein sequence ID" value="SDN33273.1"/>
    <property type="molecule type" value="Genomic_DNA"/>
</dbReference>
<name>A0A1H0AJI3_9EURY</name>
<evidence type="ECO:0000313" key="1">
    <source>
        <dbReference type="EMBL" id="SDN33273.1"/>
    </source>
</evidence>
<proteinExistence type="predicted"/>
<dbReference type="RefSeq" id="WP_139172380.1">
    <property type="nucleotide sequence ID" value="NZ_FNIA01000027.1"/>
</dbReference>
<organism evidence="1 2">
    <name type="scientific">Haloarchaeobius iranensis</name>
    <dbReference type="NCBI Taxonomy" id="996166"/>
    <lineage>
        <taxon>Archaea</taxon>
        <taxon>Methanobacteriati</taxon>
        <taxon>Methanobacteriota</taxon>
        <taxon>Stenosarchaea group</taxon>
        <taxon>Halobacteria</taxon>
        <taxon>Halobacteriales</taxon>
        <taxon>Halorubellaceae</taxon>
        <taxon>Haloarchaeobius</taxon>
    </lineage>
</organism>
<protein>
    <submittedName>
        <fullName evidence="1">Uncharacterized protein</fullName>
    </submittedName>
</protein>